<feature type="coiled-coil region" evidence="1">
    <location>
        <begin position="16"/>
        <end position="43"/>
    </location>
</feature>
<gene>
    <name evidence="2" type="ORF">GCL60_16800</name>
</gene>
<dbReference type="RefSeq" id="WP_153421914.1">
    <property type="nucleotide sequence ID" value="NZ_WFLM01000009.1"/>
</dbReference>
<dbReference type="EMBL" id="WFLM01000009">
    <property type="protein sequence ID" value="KAB8035889.1"/>
    <property type="molecule type" value="Genomic_DNA"/>
</dbReference>
<sequence>MNEKEFSAEYIRELRASELQKEKEEFDIKYDKLINKIKNLILKNSSEDKKYLLITNDDCSEFNKIIKNKNGGENLVNYFNSLGFKTEFTHTRERRINGKEIAELKIKW</sequence>
<reference evidence="2 3" key="1">
    <citation type="submission" date="2019-10" db="EMBL/GenBank/DDBJ databases">
        <title>New species of Slilvanegrellaceae.</title>
        <authorList>
            <person name="Pitt A."/>
            <person name="Hahn M.W."/>
        </authorList>
    </citation>
    <scope>NUCLEOTIDE SEQUENCE [LARGE SCALE GENOMIC DNA]</scope>
    <source>
        <strain evidence="2 3">SP-Ram-0.45-NSY-1</strain>
    </source>
</reference>
<name>A0A6N6VSW4_9BACT</name>
<keyword evidence="3" id="KW-1185">Reference proteome</keyword>
<protein>
    <submittedName>
        <fullName evidence="2">Uncharacterized protein</fullName>
    </submittedName>
</protein>
<evidence type="ECO:0000313" key="3">
    <source>
        <dbReference type="Proteomes" id="UP000437748"/>
    </source>
</evidence>
<dbReference type="AlphaFoldDB" id="A0A6N6VSW4"/>
<proteinExistence type="predicted"/>
<evidence type="ECO:0000256" key="1">
    <source>
        <dbReference type="SAM" id="Coils"/>
    </source>
</evidence>
<dbReference type="Proteomes" id="UP000437748">
    <property type="component" value="Unassembled WGS sequence"/>
</dbReference>
<evidence type="ECO:0000313" key="2">
    <source>
        <dbReference type="EMBL" id="KAB8035889.1"/>
    </source>
</evidence>
<organism evidence="2 3">
    <name type="scientific">Silvanigrella paludirubra</name>
    <dbReference type="NCBI Taxonomy" id="2499159"/>
    <lineage>
        <taxon>Bacteria</taxon>
        <taxon>Pseudomonadati</taxon>
        <taxon>Bdellovibrionota</taxon>
        <taxon>Oligoflexia</taxon>
        <taxon>Silvanigrellales</taxon>
        <taxon>Silvanigrellaceae</taxon>
        <taxon>Silvanigrella</taxon>
    </lineage>
</organism>
<comment type="caution">
    <text evidence="2">The sequence shown here is derived from an EMBL/GenBank/DDBJ whole genome shotgun (WGS) entry which is preliminary data.</text>
</comment>
<accession>A0A6N6VSW4</accession>
<keyword evidence="1" id="KW-0175">Coiled coil</keyword>